<feature type="signal peptide" evidence="1">
    <location>
        <begin position="1"/>
        <end position="23"/>
    </location>
</feature>
<sequence>MAKKLKFSLLLPFGILCPWLVLSQYTGPIIDAQLSQINSGLMTEETKLSQQIKTLISTINQTNSNLQTQNKTLTTLQQKLITNFYASFQDLSNLLTDLSTLKNFWPYTNVTTCADASRKETEIDFNIRYFEMIGAKVWSNLTRLTAQYNWVAYNGFLAYSTIITKFNNGTMVQQQISQTMALTGGLMAEYNNYYMMLTKAVVNESTINVYLSFFRSQYCKCPTNFSSAGNTNLTTLTTNVQYVEQPLQQFSFVACNKCQSNCHFLTNLVTTNTYYNITWNTVKACSDLSVRTSYVSLKYWQYTQAWFGALANTTATYALQGSLNTTAAFYKLNTSQSTAFAALIGSMNEET</sequence>
<dbReference type="EMBL" id="JADBJN010000004">
    <property type="protein sequence ID" value="KAG5667126.1"/>
    <property type="molecule type" value="Genomic_DNA"/>
</dbReference>
<comment type="caution">
    <text evidence="2">The sequence shown here is derived from an EMBL/GenBank/DDBJ whole genome shotgun (WGS) entry which is preliminary data.</text>
</comment>
<evidence type="ECO:0000313" key="2">
    <source>
        <dbReference type="EMBL" id="KAG5667126.1"/>
    </source>
</evidence>
<reference evidence="2" key="1">
    <citation type="submission" date="2021-03" db="EMBL/GenBank/DDBJ databases">
        <title>Chromosome level genome of the anhydrobiotic midge Polypedilum vanderplanki.</title>
        <authorList>
            <person name="Yoshida Y."/>
            <person name="Kikawada T."/>
            <person name="Gusev O."/>
        </authorList>
    </citation>
    <scope>NUCLEOTIDE SEQUENCE</scope>
    <source>
        <strain evidence="2">NIAS01</strain>
        <tissue evidence="2">Whole body or cell culture</tissue>
    </source>
</reference>
<evidence type="ECO:0000256" key="1">
    <source>
        <dbReference type="SAM" id="SignalP"/>
    </source>
</evidence>
<keyword evidence="1" id="KW-0732">Signal</keyword>
<gene>
    <name evidence="2" type="ORF">PVAND_015125</name>
</gene>
<name>A0A9J6BC13_POLVA</name>
<evidence type="ECO:0000313" key="3">
    <source>
        <dbReference type="Proteomes" id="UP001107558"/>
    </source>
</evidence>
<accession>A0A9J6BC13</accession>
<feature type="chain" id="PRO_5039888315" evidence="1">
    <location>
        <begin position="24"/>
        <end position="351"/>
    </location>
</feature>
<dbReference type="AlphaFoldDB" id="A0A9J6BC13"/>
<proteinExistence type="predicted"/>
<protein>
    <submittedName>
        <fullName evidence="2">Uncharacterized protein</fullName>
    </submittedName>
</protein>
<dbReference type="Proteomes" id="UP001107558">
    <property type="component" value="Chromosome 4"/>
</dbReference>
<keyword evidence="3" id="KW-1185">Reference proteome</keyword>
<organism evidence="2 3">
    <name type="scientific">Polypedilum vanderplanki</name>
    <name type="common">Sleeping chironomid midge</name>
    <dbReference type="NCBI Taxonomy" id="319348"/>
    <lineage>
        <taxon>Eukaryota</taxon>
        <taxon>Metazoa</taxon>
        <taxon>Ecdysozoa</taxon>
        <taxon>Arthropoda</taxon>
        <taxon>Hexapoda</taxon>
        <taxon>Insecta</taxon>
        <taxon>Pterygota</taxon>
        <taxon>Neoptera</taxon>
        <taxon>Endopterygota</taxon>
        <taxon>Diptera</taxon>
        <taxon>Nematocera</taxon>
        <taxon>Chironomoidea</taxon>
        <taxon>Chironomidae</taxon>
        <taxon>Chironominae</taxon>
        <taxon>Polypedilum</taxon>
        <taxon>Polypedilum</taxon>
    </lineage>
</organism>